<dbReference type="AlphaFoldDB" id="A0AA35VFL1"/>
<keyword evidence="1" id="KW-0809">Transit peptide</keyword>
<dbReference type="GO" id="GO:0015031">
    <property type="term" value="P:protein transport"/>
    <property type="evidence" value="ECO:0007669"/>
    <property type="project" value="UniProtKB-KW"/>
</dbReference>
<comment type="subcellular location">
    <subcellularLocation>
        <location evidence="1">Mitochondrion inner membrane</location>
        <topology evidence="1">Single-pass membrane protein</topology>
    </subcellularLocation>
</comment>
<dbReference type="EMBL" id="OX465077">
    <property type="protein sequence ID" value="CAI9267983.1"/>
    <property type="molecule type" value="Genomic_DNA"/>
</dbReference>
<evidence type="ECO:0000259" key="3">
    <source>
        <dbReference type="PROSITE" id="PS50969"/>
    </source>
</evidence>
<evidence type="ECO:0000313" key="5">
    <source>
        <dbReference type="Proteomes" id="UP001177003"/>
    </source>
</evidence>
<dbReference type="PROSITE" id="PS50969">
    <property type="entry name" value="FCP1"/>
    <property type="match status" value="1"/>
</dbReference>
<dbReference type="InterPro" id="IPR023214">
    <property type="entry name" value="HAD_sf"/>
</dbReference>
<dbReference type="InterPro" id="IPR036412">
    <property type="entry name" value="HAD-like_sf"/>
</dbReference>
<comment type="similarity">
    <text evidence="1">Belongs to the TIM50 family.</text>
</comment>
<comment type="subunit">
    <text evidence="1">Component of the TIM23 complex.</text>
</comment>
<reference evidence="4" key="1">
    <citation type="submission" date="2023-04" db="EMBL/GenBank/DDBJ databases">
        <authorList>
            <person name="Vijverberg K."/>
            <person name="Xiong W."/>
            <person name="Schranz E."/>
        </authorList>
    </citation>
    <scope>NUCLEOTIDE SEQUENCE</scope>
</reference>
<keyword evidence="1" id="KW-0496">Mitochondrion</keyword>
<dbReference type="Pfam" id="PF03031">
    <property type="entry name" value="NIF"/>
    <property type="match status" value="1"/>
</dbReference>
<gene>
    <name evidence="4" type="ORF">LSALG_LOCUS8432</name>
</gene>
<dbReference type="InterPro" id="IPR050365">
    <property type="entry name" value="TIM50"/>
</dbReference>
<evidence type="ECO:0000313" key="4">
    <source>
        <dbReference type="EMBL" id="CAI9267983.1"/>
    </source>
</evidence>
<keyword evidence="1" id="KW-0811">Translocation</keyword>
<accession>A0AA35VFL1</accession>
<dbReference type="SMART" id="SM00577">
    <property type="entry name" value="CPDc"/>
    <property type="match status" value="1"/>
</dbReference>
<evidence type="ECO:0000256" key="2">
    <source>
        <dbReference type="SAM" id="MobiDB-lite"/>
    </source>
</evidence>
<comment type="function">
    <text evidence="1">Essential component of the TIM23 complex, a complex that mediates the translocation of transit peptide-containing proteins across the mitochondrial inner membrane.</text>
</comment>
<keyword evidence="5" id="KW-1185">Reference proteome</keyword>
<organism evidence="4 5">
    <name type="scientific">Lactuca saligna</name>
    <name type="common">Willowleaf lettuce</name>
    <dbReference type="NCBI Taxonomy" id="75948"/>
    <lineage>
        <taxon>Eukaryota</taxon>
        <taxon>Viridiplantae</taxon>
        <taxon>Streptophyta</taxon>
        <taxon>Embryophyta</taxon>
        <taxon>Tracheophyta</taxon>
        <taxon>Spermatophyta</taxon>
        <taxon>Magnoliopsida</taxon>
        <taxon>eudicotyledons</taxon>
        <taxon>Gunneridae</taxon>
        <taxon>Pentapetalae</taxon>
        <taxon>asterids</taxon>
        <taxon>campanulids</taxon>
        <taxon>Asterales</taxon>
        <taxon>Asteraceae</taxon>
        <taxon>Cichorioideae</taxon>
        <taxon>Cichorieae</taxon>
        <taxon>Lactucinae</taxon>
        <taxon>Lactuca</taxon>
    </lineage>
</organism>
<name>A0AA35VFL1_LACSI</name>
<protein>
    <recommendedName>
        <fullName evidence="1">Mitochondrial import inner membrane translocase subunit TIM50</fullName>
    </recommendedName>
</protein>
<sequence length="249" mass="28791">MADKESKIKNVDVASDNTRSSQEEEQDGNEAKIDLGISFDKLTLGPKKKLLVIPLAGIIVHRAHRCRPASIPKNRRPDFSYGNFLVYKRPFCEEFLKFCFERFEVGLWSSAMERNIQKVLTHVIGEEKNKFLFTWVGSKSMHKYRYSKYSSSNTLLITDTEKALLNPPNTAICPKKYDIDNEDDDFLGPNGELRLFLEGVAEAKDVQSYVKDHPFGEPAITPSHSDWKYYSKIIRFFEKKRSRDTDHKK</sequence>
<dbReference type="InterPro" id="IPR004274">
    <property type="entry name" value="FCP1_dom"/>
</dbReference>
<dbReference type="GO" id="GO:0005744">
    <property type="term" value="C:TIM23 mitochondrial import inner membrane translocase complex"/>
    <property type="evidence" value="ECO:0007669"/>
    <property type="project" value="UniProtKB-UniRule"/>
</dbReference>
<dbReference type="PANTHER" id="PTHR12210">
    <property type="entry name" value="DULLARD PROTEIN PHOSPHATASE"/>
    <property type="match status" value="1"/>
</dbReference>
<feature type="region of interest" description="Disordered" evidence="2">
    <location>
        <begin position="1"/>
        <end position="28"/>
    </location>
</feature>
<dbReference type="Proteomes" id="UP001177003">
    <property type="component" value="Chromosome 1"/>
</dbReference>
<dbReference type="SUPFAM" id="SSF56784">
    <property type="entry name" value="HAD-like"/>
    <property type="match status" value="1"/>
</dbReference>
<proteinExistence type="inferred from homology"/>
<feature type="domain" description="FCP1 homology" evidence="3">
    <location>
        <begin position="44"/>
        <end position="200"/>
    </location>
</feature>
<keyword evidence="1" id="KW-0653">Protein transport</keyword>
<keyword evidence="1" id="KW-0813">Transport</keyword>
<evidence type="ECO:0000256" key="1">
    <source>
        <dbReference type="RuleBase" id="RU365079"/>
    </source>
</evidence>
<feature type="compositionally biased region" description="Basic and acidic residues" evidence="2">
    <location>
        <begin position="1"/>
        <end position="10"/>
    </location>
</feature>
<dbReference type="Gene3D" id="3.40.50.1000">
    <property type="entry name" value="HAD superfamily/HAD-like"/>
    <property type="match status" value="1"/>
</dbReference>